<sequence length="366" mass="40733">MTTKINPQHLKLEQMRPLYPIILTCTIMALLQSCKTEHKEHEVQPIEVRTLVLGSQPSKDTENTFSATGRMAADKSVKPSFQVSGTIEQFPVRMGDFVKEGSLIARITATTYKKQYETRKAQAEMAQDTYARVQEVYEKGSIAEVRMVEARSNYKQARADAEASYQNVKHTMITAPFDGYVGKKMMEAGDLASPGQPIVQFFDIDRLKAIIPIPDEDVNQYKTGDRAIVKVDVLDKEYEGEITEISIQADTSNPSYTAKISIPNPEREVKPGMACTVSIPEEQKTAQGGLAAIIIPVETVSVTEEGQNFVYLVNSQNRAERRMVKTGALYNNDISITQGLQKGDRVITSGYHKLTENTPVTVTNEN</sequence>
<dbReference type="AlphaFoldDB" id="A0A0F9T9N1"/>
<evidence type="ECO:0000313" key="6">
    <source>
        <dbReference type="EMBL" id="KKN38203.1"/>
    </source>
</evidence>
<feature type="domain" description="Multidrug resistance protein MdtA-like C-terminal permuted SH3" evidence="5">
    <location>
        <begin position="292"/>
        <end position="351"/>
    </location>
</feature>
<dbReference type="Pfam" id="PF25917">
    <property type="entry name" value="BSH_RND"/>
    <property type="match status" value="1"/>
</dbReference>
<dbReference type="InterPro" id="IPR058792">
    <property type="entry name" value="Beta-barrel_RND_2"/>
</dbReference>
<proteinExistence type="predicted"/>
<dbReference type="Gene3D" id="2.40.50.100">
    <property type="match status" value="1"/>
</dbReference>
<dbReference type="InterPro" id="IPR058625">
    <property type="entry name" value="MdtA-like_BSH"/>
</dbReference>
<accession>A0A0F9T9N1</accession>
<dbReference type="InterPro" id="IPR006143">
    <property type="entry name" value="RND_pump_MFP"/>
</dbReference>
<dbReference type="SUPFAM" id="SSF111369">
    <property type="entry name" value="HlyD-like secretion proteins"/>
    <property type="match status" value="1"/>
</dbReference>
<evidence type="ECO:0000256" key="1">
    <source>
        <dbReference type="ARBA" id="ARBA00004196"/>
    </source>
</evidence>
<dbReference type="Pfam" id="PF25954">
    <property type="entry name" value="Beta-barrel_RND_2"/>
    <property type="match status" value="1"/>
</dbReference>
<protein>
    <submittedName>
        <fullName evidence="6">Uncharacterized protein</fullName>
    </submittedName>
</protein>
<keyword evidence="2" id="KW-0813">Transport</keyword>
<dbReference type="Gene3D" id="2.40.30.170">
    <property type="match status" value="1"/>
</dbReference>
<dbReference type="Pfam" id="PF25967">
    <property type="entry name" value="RND-MFP_C"/>
    <property type="match status" value="1"/>
</dbReference>
<comment type="caution">
    <text evidence="6">The sequence shown here is derived from an EMBL/GenBank/DDBJ whole genome shotgun (WGS) entry which is preliminary data.</text>
</comment>
<dbReference type="NCBIfam" id="TIGR01730">
    <property type="entry name" value="RND_mfp"/>
    <property type="match status" value="1"/>
</dbReference>
<dbReference type="GO" id="GO:1990281">
    <property type="term" value="C:efflux pump complex"/>
    <property type="evidence" value="ECO:0007669"/>
    <property type="project" value="TreeGrafter"/>
</dbReference>
<name>A0A0F9T9N1_9ZZZZ</name>
<reference evidence="6" key="1">
    <citation type="journal article" date="2015" name="Nature">
        <title>Complex archaea that bridge the gap between prokaryotes and eukaryotes.</title>
        <authorList>
            <person name="Spang A."/>
            <person name="Saw J.H."/>
            <person name="Jorgensen S.L."/>
            <person name="Zaremba-Niedzwiedzka K."/>
            <person name="Martijn J."/>
            <person name="Lind A.E."/>
            <person name="van Eijk R."/>
            <person name="Schleper C."/>
            <person name="Guy L."/>
            <person name="Ettema T.J."/>
        </authorList>
    </citation>
    <scope>NUCLEOTIDE SEQUENCE</scope>
</reference>
<evidence type="ECO:0000259" key="5">
    <source>
        <dbReference type="Pfam" id="PF25967"/>
    </source>
</evidence>
<dbReference type="Gene3D" id="2.40.420.20">
    <property type="match status" value="1"/>
</dbReference>
<evidence type="ECO:0000256" key="2">
    <source>
        <dbReference type="ARBA" id="ARBA00022448"/>
    </source>
</evidence>
<feature type="domain" description="Multidrug resistance protein MdtA-like barrel-sandwich hybrid" evidence="3">
    <location>
        <begin position="82"/>
        <end position="197"/>
    </location>
</feature>
<evidence type="ECO:0000259" key="4">
    <source>
        <dbReference type="Pfam" id="PF25954"/>
    </source>
</evidence>
<feature type="domain" description="CusB-like beta-barrel" evidence="4">
    <location>
        <begin position="213"/>
        <end position="280"/>
    </location>
</feature>
<dbReference type="GO" id="GO:0015562">
    <property type="term" value="F:efflux transmembrane transporter activity"/>
    <property type="evidence" value="ECO:0007669"/>
    <property type="project" value="TreeGrafter"/>
</dbReference>
<dbReference type="PROSITE" id="PS51257">
    <property type="entry name" value="PROKAR_LIPOPROTEIN"/>
    <property type="match status" value="1"/>
</dbReference>
<gene>
    <name evidence="6" type="ORF">LCGC14_0755740</name>
</gene>
<dbReference type="InterPro" id="IPR058627">
    <property type="entry name" value="MdtA-like_C"/>
</dbReference>
<evidence type="ECO:0000259" key="3">
    <source>
        <dbReference type="Pfam" id="PF25917"/>
    </source>
</evidence>
<comment type="subcellular location">
    <subcellularLocation>
        <location evidence="1">Cell envelope</location>
    </subcellularLocation>
</comment>
<dbReference type="EMBL" id="LAZR01001845">
    <property type="protein sequence ID" value="KKN38203.1"/>
    <property type="molecule type" value="Genomic_DNA"/>
</dbReference>
<dbReference type="Gene3D" id="1.10.287.470">
    <property type="entry name" value="Helix hairpin bin"/>
    <property type="match status" value="1"/>
</dbReference>
<dbReference type="PANTHER" id="PTHR30469:SF20">
    <property type="entry name" value="EFFLUX RND TRANSPORTER PERIPLASMIC ADAPTOR SUBUNIT"/>
    <property type="match status" value="1"/>
</dbReference>
<organism evidence="6">
    <name type="scientific">marine sediment metagenome</name>
    <dbReference type="NCBI Taxonomy" id="412755"/>
    <lineage>
        <taxon>unclassified sequences</taxon>
        <taxon>metagenomes</taxon>
        <taxon>ecological metagenomes</taxon>
    </lineage>
</organism>
<dbReference type="PANTHER" id="PTHR30469">
    <property type="entry name" value="MULTIDRUG RESISTANCE PROTEIN MDTA"/>
    <property type="match status" value="1"/>
</dbReference>